<keyword evidence="1" id="KW-0223">Dioxygenase</keyword>
<dbReference type="InterPro" id="IPR008775">
    <property type="entry name" value="Phytyl_CoA_dOase-like"/>
</dbReference>
<keyword evidence="2" id="KW-1185">Reference proteome</keyword>
<name>A0A6A5U7L2_9PLEO</name>
<dbReference type="EMBL" id="ML976982">
    <property type="protein sequence ID" value="KAF1960674.1"/>
    <property type="molecule type" value="Genomic_DNA"/>
</dbReference>
<protein>
    <submittedName>
        <fullName evidence="1">Phytanoyl-CoA dioxygenase family protein</fullName>
    </submittedName>
</protein>
<dbReference type="Proteomes" id="UP000800035">
    <property type="component" value="Unassembled WGS sequence"/>
</dbReference>
<dbReference type="GO" id="GO:0051213">
    <property type="term" value="F:dioxygenase activity"/>
    <property type="evidence" value="ECO:0007669"/>
    <property type="project" value="UniProtKB-KW"/>
</dbReference>
<keyword evidence="1" id="KW-0560">Oxidoreductase</keyword>
<evidence type="ECO:0000313" key="2">
    <source>
        <dbReference type="Proteomes" id="UP000800035"/>
    </source>
</evidence>
<dbReference type="Gene3D" id="2.60.120.620">
    <property type="entry name" value="q2cbj1_9rhob like domain"/>
    <property type="match status" value="1"/>
</dbReference>
<reference evidence="1" key="1">
    <citation type="journal article" date="2020" name="Stud. Mycol.">
        <title>101 Dothideomycetes genomes: a test case for predicting lifestyles and emergence of pathogens.</title>
        <authorList>
            <person name="Haridas S."/>
            <person name="Albert R."/>
            <person name="Binder M."/>
            <person name="Bloem J."/>
            <person name="Labutti K."/>
            <person name="Salamov A."/>
            <person name="Andreopoulos B."/>
            <person name="Baker S."/>
            <person name="Barry K."/>
            <person name="Bills G."/>
            <person name="Bluhm B."/>
            <person name="Cannon C."/>
            <person name="Castanera R."/>
            <person name="Culley D."/>
            <person name="Daum C."/>
            <person name="Ezra D."/>
            <person name="Gonzalez J."/>
            <person name="Henrissat B."/>
            <person name="Kuo A."/>
            <person name="Liang C."/>
            <person name="Lipzen A."/>
            <person name="Lutzoni F."/>
            <person name="Magnuson J."/>
            <person name="Mondo S."/>
            <person name="Nolan M."/>
            <person name="Ohm R."/>
            <person name="Pangilinan J."/>
            <person name="Park H.-J."/>
            <person name="Ramirez L."/>
            <person name="Alfaro M."/>
            <person name="Sun H."/>
            <person name="Tritt A."/>
            <person name="Yoshinaga Y."/>
            <person name="Zwiers L.-H."/>
            <person name="Turgeon B."/>
            <person name="Goodwin S."/>
            <person name="Spatafora J."/>
            <person name="Crous P."/>
            <person name="Grigoriev I."/>
        </authorList>
    </citation>
    <scope>NUCLEOTIDE SEQUENCE</scope>
    <source>
        <strain evidence="1">CBS 675.92</strain>
    </source>
</reference>
<proteinExistence type="predicted"/>
<sequence>MAVKLIATIPESPLPEVADINALGYTSEDTLAEDAIASLRTSGGCIIRNLVAREELDKIERDVRPHLDAAQPWEGDFWPPQTRKVMGLMGKSNAFALSIVGNPVWQRVGKYFLTSVLENNWVGFKQENSVSEPQLNNTVVFSIGPGAAAQVLHRDDPIHHTYGPATKEHYLGRDNGIGFFVAGKRSTKANGATRFVPGSHLWDYSLPPPTEDFTLYAELEPGDGFMVLSGCYHGGSANTTADEERLLYSTFTTRGYLRQEENQYLSNDPKVIKELPIGLQKFAGYELSRPFMGWVDMESPWNWLHPEDKVTGELW</sequence>
<organism evidence="1 2">
    <name type="scientific">Byssothecium circinans</name>
    <dbReference type="NCBI Taxonomy" id="147558"/>
    <lineage>
        <taxon>Eukaryota</taxon>
        <taxon>Fungi</taxon>
        <taxon>Dikarya</taxon>
        <taxon>Ascomycota</taxon>
        <taxon>Pezizomycotina</taxon>
        <taxon>Dothideomycetes</taxon>
        <taxon>Pleosporomycetidae</taxon>
        <taxon>Pleosporales</taxon>
        <taxon>Massarineae</taxon>
        <taxon>Massarinaceae</taxon>
        <taxon>Byssothecium</taxon>
    </lineage>
</organism>
<evidence type="ECO:0000313" key="1">
    <source>
        <dbReference type="EMBL" id="KAF1960674.1"/>
    </source>
</evidence>
<dbReference type="Pfam" id="PF05721">
    <property type="entry name" value="PhyH"/>
    <property type="match status" value="1"/>
</dbReference>
<dbReference type="OrthoDB" id="445007at2759"/>
<gene>
    <name evidence="1" type="ORF">CC80DRAFT_580371</name>
</gene>
<dbReference type="AlphaFoldDB" id="A0A6A5U7L2"/>
<accession>A0A6A5U7L2</accession>
<dbReference type="SUPFAM" id="SSF51197">
    <property type="entry name" value="Clavaminate synthase-like"/>
    <property type="match status" value="1"/>
</dbReference>